<sequence length="110" mass="13335">MENQIYNSSVIVENYQVHYSFKRQTPQKHLNVWGKYYQWVHQQKQIQKFLEAYFLADGKPKVGDEICFDTQPSKITITKIDENYVRSKAEQELYKVEEEFKRIKNKIKKL</sequence>
<accession>A0A382D133</accession>
<proteinExistence type="predicted"/>
<dbReference type="AlphaFoldDB" id="A0A382D133"/>
<evidence type="ECO:0000313" key="1">
    <source>
        <dbReference type="EMBL" id="SVB32035.1"/>
    </source>
</evidence>
<protein>
    <submittedName>
        <fullName evidence="1">Uncharacterized protein</fullName>
    </submittedName>
</protein>
<gene>
    <name evidence="1" type="ORF">METZ01_LOCUS184889</name>
</gene>
<organism evidence="1">
    <name type="scientific">marine metagenome</name>
    <dbReference type="NCBI Taxonomy" id="408172"/>
    <lineage>
        <taxon>unclassified sequences</taxon>
        <taxon>metagenomes</taxon>
        <taxon>ecological metagenomes</taxon>
    </lineage>
</organism>
<name>A0A382D133_9ZZZZ</name>
<reference evidence="1" key="1">
    <citation type="submission" date="2018-05" db="EMBL/GenBank/DDBJ databases">
        <authorList>
            <person name="Lanie J.A."/>
            <person name="Ng W.-L."/>
            <person name="Kazmierczak K.M."/>
            <person name="Andrzejewski T.M."/>
            <person name="Davidsen T.M."/>
            <person name="Wayne K.J."/>
            <person name="Tettelin H."/>
            <person name="Glass J.I."/>
            <person name="Rusch D."/>
            <person name="Podicherti R."/>
            <person name="Tsui H.-C.T."/>
            <person name="Winkler M.E."/>
        </authorList>
    </citation>
    <scope>NUCLEOTIDE SEQUENCE</scope>
</reference>
<dbReference type="EMBL" id="UINC01037084">
    <property type="protein sequence ID" value="SVB32035.1"/>
    <property type="molecule type" value="Genomic_DNA"/>
</dbReference>